<feature type="region of interest" description="Disordered" evidence="1">
    <location>
        <begin position="464"/>
        <end position="484"/>
    </location>
</feature>
<keyword evidence="2" id="KW-1133">Transmembrane helix</keyword>
<accession>A0AAN6VB48</accession>
<feature type="transmembrane region" description="Helical" evidence="2">
    <location>
        <begin position="331"/>
        <end position="354"/>
    </location>
</feature>
<sequence>MAIPTPTASLSTTCLVVTQPASYDTITYTSGETPFFGDTTYTAPTAVVNTFEATIEARCFTLLPGQTPPAAVPYWGASCSTEYSPASTETTTITYTPGEVFTIGHATIGSYRGTTTSYATETYTYPASTDVYCKPVPDVQNQATCDRISPLTWASLVITFITVHLTWWLFDVPLLWKKRAPNEIPSSTLYGTQRAAAAADANDRIGLAGFLWSIAWACLRANAPGCAALYVLFAGRDTGEYAALYYLGVRRLRNGRVPDFTTWKLLTSIGSDVLTLIVVAVTVYQACTLPESAPRRFGAGMWAYPTLPNALIGLCLMVGQRYFPRTRRAAVGLVAMVVGVVVVVGAVLGVLLWRFDRPNSEWFIPIIFYGIMAFPAILMSGMFVLLAIAYGCFGRIGGVTIAAWGHYAGGQVYCKMAGPGFAIVYLILGIISALLALLALALNRQDIRWRTWYKSAGSQSRALGISDDGHRTEGPKEWRTQAEY</sequence>
<protein>
    <submittedName>
        <fullName evidence="3">Uncharacterized protein</fullName>
    </submittedName>
</protein>
<dbReference type="EMBL" id="MU853556">
    <property type="protein sequence ID" value="KAK4147315.1"/>
    <property type="molecule type" value="Genomic_DNA"/>
</dbReference>
<feature type="transmembrane region" description="Helical" evidence="2">
    <location>
        <begin position="392"/>
        <end position="409"/>
    </location>
</feature>
<feature type="transmembrane region" description="Helical" evidence="2">
    <location>
        <begin position="366"/>
        <end position="385"/>
    </location>
</feature>
<reference evidence="3" key="1">
    <citation type="journal article" date="2023" name="Mol. Phylogenet. Evol.">
        <title>Genome-scale phylogeny and comparative genomics of the fungal order Sordariales.</title>
        <authorList>
            <person name="Hensen N."/>
            <person name="Bonometti L."/>
            <person name="Westerberg I."/>
            <person name="Brannstrom I.O."/>
            <person name="Guillou S."/>
            <person name="Cros-Aarteil S."/>
            <person name="Calhoun S."/>
            <person name="Haridas S."/>
            <person name="Kuo A."/>
            <person name="Mondo S."/>
            <person name="Pangilinan J."/>
            <person name="Riley R."/>
            <person name="LaButti K."/>
            <person name="Andreopoulos B."/>
            <person name="Lipzen A."/>
            <person name="Chen C."/>
            <person name="Yan M."/>
            <person name="Daum C."/>
            <person name="Ng V."/>
            <person name="Clum A."/>
            <person name="Steindorff A."/>
            <person name="Ohm R.A."/>
            <person name="Martin F."/>
            <person name="Silar P."/>
            <person name="Natvig D.O."/>
            <person name="Lalanne C."/>
            <person name="Gautier V."/>
            <person name="Ament-Velasquez S.L."/>
            <person name="Kruys A."/>
            <person name="Hutchinson M.I."/>
            <person name="Powell A.J."/>
            <person name="Barry K."/>
            <person name="Miller A.N."/>
            <person name="Grigoriev I.V."/>
            <person name="Debuchy R."/>
            <person name="Gladieux P."/>
            <person name="Hiltunen Thoren M."/>
            <person name="Johannesson H."/>
        </authorList>
    </citation>
    <scope>NUCLEOTIDE SEQUENCE</scope>
    <source>
        <strain evidence="3">CBS 141.50</strain>
    </source>
</reference>
<feature type="transmembrane region" description="Helical" evidence="2">
    <location>
        <begin position="301"/>
        <end position="319"/>
    </location>
</feature>
<evidence type="ECO:0000313" key="3">
    <source>
        <dbReference type="EMBL" id="KAK4147315.1"/>
    </source>
</evidence>
<feature type="compositionally biased region" description="Basic and acidic residues" evidence="1">
    <location>
        <begin position="467"/>
        <end position="484"/>
    </location>
</feature>
<organism evidence="3 4">
    <name type="scientific">Dichotomopilus funicola</name>
    <dbReference type="NCBI Taxonomy" id="1934379"/>
    <lineage>
        <taxon>Eukaryota</taxon>
        <taxon>Fungi</taxon>
        <taxon>Dikarya</taxon>
        <taxon>Ascomycota</taxon>
        <taxon>Pezizomycotina</taxon>
        <taxon>Sordariomycetes</taxon>
        <taxon>Sordariomycetidae</taxon>
        <taxon>Sordariales</taxon>
        <taxon>Chaetomiaceae</taxon>
        <taxon>Dichotomopilus</taxon>
    </lineage>
</organism>
<feature type="transmembrane region" description="Helical" evidence="2">
    <location>
        <begin position="151"/>
        <end position="170"/>
    </location>
</feature>
<gene>
    <name evidence="3" type="ORF">C8A04DRAFT_9038</name>
</gene>
<keyword evidence="2" id="KW-0472">Membrane</keyword>
<reference evidence="3" key="2">
    <citation type="submission" date="2023-05" db="EMBL/GenBank/DDBJ databases">
        <authorList>
            <consortium name="Lawrence Berkeley National Laboratory"/>
            <person name="Steindorff A."/>
            <person name="Hensen N."/>
            <person name="Bonometti L."/>
            <person name="Westerberg I."/>
            <person name="Brannstrom I.O."/>
            <person name="Guillou S."/>
            <person name="Cros-Aarteil S."/>
            <person name="Calhoun S."/>
            <person name="Haridas S."/>
            <person name="Kuo A."/>
            <person name="Mondo S."/>
            <person name="Pangilinan J."/>
            <person name="Riley R."/>
            <person name="Labutti K."/>
            <person name="Andreopoulos B."/>
            <person name="Lipzen A."/>
            <person name="Chen C."/>
            <person name="Yanf M."/>
            <person name="Daum C."/>
            <person name="Ng V."/>
            <person name="Clum A."/>
            <person name="Ohm R."/>
            <person name="Martin F."/>
            <person name="Silar P."/>
            <person name="Natvig D."/>
            <person name="Lalanne C."/>
            <person name="Gautier V."/>
            <person name="Ament-Velasquez S.L."/>
            <person name="Kruys A."/>
            <person name="Hutchinson M.I."/>
            <person name="Powell A.J."/>
            <person name="Barry K."/>
            <person name="Miller A.N."/>
            <person name="Grigoriev I.V."/>
            <person name="Debuchy R."/>
            <person name="Gladieux P."/>
            <person name="Thoren M.H."/>
            <person name="Johannesson H."/>
        </authorList>
    </citation>
    <scope>NUCLEOTIDE SEQUENCE</scope>
    <source>
        <strain evidence="3">CBS 141.50</strain>
    </source>
</reference>
<dbReference type="AlphaFoldDB" id="A0AAN6VB48"/>
<evidence type="ECO:0000256" key="1">
    <source>
        <dbReference type="SAM" id="MobiDB-lite"/>
    </source>
</evidence>
<feature type="transmembrane region" description="Helical" evidence="2">
    <location>
        <begin position="421"/>
        <end position="442"/>
    </location>
</feature>
<evidence type="ECO:0000256" key="2">
    <source>
        <dbReference type="SAM" id="Phobius"/>
    </source>
</evidence>
<comment type="caution">
    <text evidence="3">The sequence shown here is derived from an EMBL/GenBank/DDBJ whole genome shotgun (WGS) entry which is preliminary data.</text>
</comment>
<keyword evidence="4" id="KW-1185">Reference proteome</keyword>
<name>A0AAN6VB48_9PEZI</name>
<dbReference type="RefSeq" id="XP_062640686.1">
    <property type="nucleotide sequence ID" value="XM_062785331.1"/>
</dbReference>
<dbReference type="GeneID" id="87821944"/>
<keyword evidence="2" id="KW-0812">Transmembrane</keyword>
<proteinExistence type="predicted"/>
<dbReference type="Proteomes" id="UP001302676">
    <property type="component" value="Unassembled WGS sequence"/>
</dbReference>
<feature type="transmembrane region" description="Helical" evidence="2">
    <location>
        <begin position="260"/>
        <end position="281"/>
    </location>
</feature>
<evidence type="ECO:0000313" key="4">
    <source>
        <dbReference type="Proteomes" id="UP001302676"/>
    </source>
</evidence>